<accession>A0AAD7GVF1</accession>
<organism evidence="7 8">
    <name type="scientific">Mycena rosella</name>
    <name type="common">Pink bonnet</name>
    <name type="synonym">Agaricus rosellus</name>
    <dbReference type="NCBI Taxonomy" id="1033263"/>
    <lineage>
        <taxon>Eukaryota</taxon>
        <taxon>Fungi</taxon>
        <taxon>Dikarya</taxon>
        <taxon>Basidiomycota</taxon>
        <taxon>Agaricomycotina</taxon>
        <taxon>Agaricomycetes</taxon>
        <taxon>Agaricomycetidae</taxon>
        <taxon>Agaricales</taxon>
        <taxon>Marasmiineae</taxon>
        <taxon>Mycenaceae</taxon>
        <taxon>Mycena</taxon>
    </lineage>
</organism>
<sequence>MPKSAKKRKDKAADFSKAKLKLGKGKKLAANAIDTSFKARSIALPSQSITVDKDTDTPTTKRRLTFDDLIVHLKHYSPGTRKDAIAGLRELLDGHPEILESSLTILINTAVRVVGDEDASVRKSLLEFFVWIFPRIPAENLVPHATAMLLFTTSAQTHIFPEIRVDAIRFLNLFLEYIPAATVAGWNQNGTENGSRVLEGYLGILSAGTKFGETDGPMKATSTASVVLTPGSKLVVLQSLSTFLRCAVSSPSRNSQNRLESASVSPIDTWYLASWFRTPEAYGVFDQLLRPRYLLPEHCIARKIWQEEVDLEFEGDSPCRYSLLSLSGSKWTLQQLSDVVDSTGNTANDGGDDSIFVRHLARTLHSTLVSTFLDCAPSVFSPNGKVDETQAKLILAVAEITRHLYGAVLQSTAEKDSERRATACTDLKSILGYMAPYFPFKLNGSREIKAEQIFQALNLIYCELTSLLILTSEDPSPRRDKRAMQVQEGSKTSLQVQTERVSDYVVELLNGASVSTSQLGRPLTQTAYTALLPTIWSLINNANPNLNDVSSDVLQATIEHASRVSSKSALKQVTLEFIGRIVLLNTESQFKGHLNFGTNVAETVAEWFNHLPKCLWELGSTNLAATEIILRFLIIICQRRSRLASAQTLGSLRSQVVPYFSISHPVRGQIPGPYSKLPSPSPIRRLALDLVSLIGDDPGLSSAAEAAVLGTKEEAYWLNMRSQF</sequence>
<dbReference type="InterPro" id="IPR016024">
    <property type="entry name" value="ARM-type_fold"/>
</dbReference>
<dbReference type="EMBL" id="JARKIE010000007">
    <property type="protein sequence ID" value="KAJ7706080.1"/>
    <property type="molecule type" value="Genomic_DNA"/>
</dbReference>
<dbReference type="GO" id="GO:0120330">
    <property type="term" value="C:rixosome complex"/>
    <property type="evidence" value="ECO:0007669"/>
    <property type="project" value="UniProtKB-UniRule"/>
</dbReference>
<dbReference type="Gene3D" id="1.25.10.10">
    <property type="entry name" value="Leucine-rich Repeat Variant"/>
    <property type="match status" value="1"/>
</dbReference>
<dbReference type="PANTHER" id="PTHR16056">
    <property type="entry name" value="REGULATOR OF MICROTUBULE DYNAMICS PROTEIN"/>
    <property type="match status" value="1"/>
</dbReference>
<protein>
    <recommendedName>
        <fullName evidence="5">Pre-rRNA-processing protein</fullName>
    </recommendedName>
</protein>
<evidence type="ECO:0000259" key="6">
    <source>
        <dbReference type="Pfam" id="PF12333"/>
    </source>
</evidence>
<keyword evidence="5" id="KW-0698">rRNA processing</keyword>
<dbReference type="GO" id="GO:0005634">
    <property type="term" value="C:nucleus"/>
    <property type="evidence" value="ECO:0007669"/>
    <property type="project" value="UniProtKB-SubCell"/>
</dbReference>
<dbReference type="SUPFAM" id="SSF48371">
    <property type="entry name" value="ARM repeat"/>
    <property type="match status" value="1"/>
</dbReference>
<dbReference type="InterPro" id="IPR011989">
    <property type="entry name" value="ARM-like"/>
</dbReference>
<evidence type="ECO:0000256" key="5">
    <source>
        <dbReference type="RuleBase" id="RU368021"/>
    </source>
</evidence>
<proteinExistence type="inferred from homology"/>
<dbReference type="InterPro" id="IPR024679">
    <property type="entry name" value="Ipi1_N"/>
</dbReference>
<comment type="subunit">
    <text evidence="5">Component of the RIX1 complex.</text>
</comment>
<dbReference type="PANTHER" id="PTHR16056:SF2">
    <property type="entry name" value="TESTIS-EXPRESSED PROTEIN 10"/>
    <property type="match status" value="1"/>
</dbReference>
<comment type="subcellular location">
    <subcellularLocation>
        <location evidence="2 5">Nucleus</location>
    </subcellularLocation>
</comment>
<dbReference type="Proteomes" id="UP001221757">
    <property type="component" value="Unassembled WGS sequence"/>
</dbReference>
<comment type="similarity">
    <text evidence="3 5">Belongs to the IPI1/TEX10 family.</text>
</comment>
<dbReference type="GO" id="GO:0006364">
    <property type="term" value="P:rRNA processing"/>
    <property type="evidence" value="ECO:0007669"/>
    <property type="project" value="UniProtKB-UniRule"/>
</dbReference>
<reference evidence="7" key="1">
    <citation type="submission" date="2023-03" db="EMBL/GenBank/DDBJ databases">
        <title>Massive genome expansion in bonnet fungi (Mycena s.s.) driven by repeated elements and novel gene families across ecological guilds.</title>
        <authorList>
            <consortium name="Lawrence Berkeley National Laboratory"/>
            <person name="Harder C.B."/>
            <person name="Miyauchi S."/>
            <person name="Viragh M."/>
            <person name="Kuo A."/>
            <person name="Thoen E."/>
            <person name="Andreopoulos B."/>
            <person name="Lu D."/>
            <person name="Skrede I."/>
            <person name="Drula E."/>
            <person name="Henrissat B."/>
            <person name="Morin E."/>
            <person name="Kohler A."/>
            <person name="Barry K."/>
            <person name="LaButti K."/>
            <person name="Morin E."/>
            <person name="Salamov A."/>
            <person name="Lipzen A."/>
            <person name="Mereny Z."/>
            <person name="Hegedus B."/>
            <person name="Baldrian P."/>
            <person name="Stursova M."/>
            <person name="Weitz H."/>
            <person name="Taylor A."/>
            <person name="Grigoriev I.V."/>
            <person name="Nagy L.G."/>
            <person name="Martin F."/>
            <person name="Kauserud H."/>
        </authorList>
    </citation>
    <scope>NUCLEOTIDE SEQUENCE</scope>
    <source>
        <strain evidence="7">CBHHK067</strain>
    </source>
</reference>
<dbReference type="AlphaFoldDB" id="A0AAD7GVF1"/>
<keyword evidence="4 5" id="KW-0539">Nucleus</keyword>
<evidence type="ECO:0000313" key="8">
    <source>
        <dbReference type="Proteomes" id="UP001221757"/>
    </source>
</evidence>
<comment type="function">
    <text evidence="1 5">Component of the RIX1 complex required for processing of ITS2 sequences from 35S pre-rRNA.</text>
</comment>
<evidence type="ECO:0000256" key="3">
    <source>
        <dbReference type="ARBA" id="ARBA00006427"/>
    </source>
</evidence>
<feature type="domain" description="Pre-rRNA-processing protein Ipi1 N-terminal" evidence="6">
    <location>
        <begin position="140"/>
        <end position="244"/>
    </location>
</feature>
<evidence type="ECO:0000256" key="2">
    <source>
        <dbReference type="ARBA" id="ARBA00004123"/>
    </source>
</evidence>
<keyword evidence="8" id="KW-1185">Reference proteome</keyword>
<gene>
    <name evidence="7" type="ORF">B0H17DRAFT_973090</name>
</gene>
<keyword evidence="5" id="KW-0690">Ribosome biogenesis</keyword>
<evidence type="ECO:0000313" key="7">
    <source>
        <dbReference type="EMBL" id="KAJ7706080.1"/>
    </source>
</evidence>
<dbReference type="Pfam" id="PF12333">
    <property type="entry name" value="Ipi1_N"/>
    <property type="match status" value="1"/>
</dbReference>
<evidence type="ECO:0000256" key="1">
    <source>
        <dbReference type="ARBA" id="ARBA00002355"/>
    </source>
</evidence>
<name>A0AAD7GVF1_MYCRO</name>
<comment type="caution">
    <text evidence="7">The sequence shown here is derived from an EMBL/GenBank/DDBJ whole genome shotgun (WGS) entry which is preliminary data.</text>
</comment>
<evidence type="ECO:0000256" key="4">
    <source>
        <dbReference type="ARBA" id="ARBA00023242"/>
    </source>
</evidence>